<dbReference type="AlphaFoldDB" id="A0AAE0SQL6"/>
<reference evidence="2" key="2">
    <citation type="journal article" date="2021" name="Genome Biol. Evol.">
        <title>Developing a high-quality reference genome for a parasitic bivalve with doubly uniparental inheritance (Bivalvia: Unionida).</title>
        <authorList>
            <person name="Smith C.H."/>
        </authorList>
    </citation>
    <scope>NUCLEOTIDE SEQUENCE</scope>
    <source>
        <strain evidence="2">CHS0354</strain>
        <tissue evidence="2">Mantle</tissue>
    </source>
</reference>
<gene>
    <name evidence="2" type="ORF">CHS0354_014678</name>
</gene>
<evidence type="ECO:0000313" key="2">
    <source>
        <dbReference type="EMBL" id="KAK3595855.1"/>
    </source>
</evidence>
<dbReference type="PANTHER" id="PTHR22803">
    <property type="entry name" value="MANNOSE, PHOSPHOLIPASE, LECTIN RECEPTOR RELATED"/>
    <property type="match status" value="1"/>
</dbReference>
<dbReference type="PROSITE" id="PS50041">
    <property type="entry name" value="C_TYPE_LECTIN_2"/>
    <property type="match status" value="3"/>
</dbReference>
<feature type="domain" description="C-type lectin" evidence="1">
    <location>
        <begin position="204"/>
        <end position="332"/>
    </location>
</feature>
<feature type="domain" description="C-type lectin" evidence="1">
    <location>
        <begin position="65"/>
        <end position="188"/>
    </location>
</feature>
<organism evidence="2 3">
    <name type="scientific">Potamilus streckersoni</name>
    <dbReference type="NCBI Taxonomy" id="2493646"/>
    <lineage>
        <taxon>Eukaryota</taxon>
        <taxon>Metazoa</taxon>
        <taxon>Spiralia</taxon>
        <taxon>Lophotrochozoa</taxon>
        <taxon>Mollusca</taxon>
        <taxon>Bivalvia</taxon>
        <taxon>Autobranchia</taxon>
        <taxon>Heteroconchia</taxon>
        <taxon>Palaeoheterodonta</taxon>
        <taxon>Unionida</taxon>
        <taxon>Unionoidea</taxon>
        <taxon>Unionidae</taxon>
        <taxon>Ambleminae</taxon>
        <taxon>Lampsilini</taxon>
        <taxon>Potamilus</taxon>
    </lineage>
</organism>
<dbReference type="InterPro" id="IPR050111">
    <property type="entry name" value="C-type_lectin/snaclec_domain"/>
</dbReference>
<dbReference type="Pfam" id="PF00059">
    <property type="entry name" value="Lectin_C"/>
    <property type="match status" value="3"/>
</dbReference>
<feature type="domain" description="C-type lectin" evidence="1">
    <location>
        <begin position="352"/>
        <end position="468"/>
    </location>
</feature>
<dbReference type="InterPro" id="IPR016186">
    <property type="entry name" value="C-type_lectin-like/link_sf"/>
</dbReference>
<comment type="caution">
    <text evidence="2">The sequence shown here is derived from an EMBL/GenBank/DDBJ whole genome shotgun (WGS) entry which is preliminary data.</text>
</comment>
<reference evidence="2" key="3">
    <citation type="submission" date="2023-05" db="EMBL/GenBank/DDBJ databases">
        <authorList>
            <person name="Smith C.H."/>
        </authorList>
    </citation>
    <scope>NUCLEOTIDE SEQUENCE</scope>
    <source>
        <strain evidence="2">CHS0354</strain>
        <tissue evidence="2">Mantle</tissue>
    </source>
</reference>
<dbReference type="Gene3D" id="3.10.100.10">
    <property type="entry name" value="Mannose-Binding Protein A, subunit A"/>
    <property type="match status" value="3"/>
</dbReference>
<dbReference type="SUPFAM" id="SSF56436">
    <property type="entry name" value="C-type lectin-like"/>
    <property type="match status" value="3"/>
</dbReference>
<dbReference type="SMART" id="SM00034">
    <property type="entry name" value="CLECT"/>
    <property type="match status" value="3"/>
</dbReference>
<protein>
    <recommendedName>
        <fullName evidence="1">C-type lectin domain-containing protein</fullName>
    </recommendedName>
</protein>
<dbReference type="EMBL" id="JAEAOA010000900">
    <property type="protein sequence ID" value="KAK3595855.1"/>
    <property type="molecule type" value="Genomic_DNA"/>
</dbReference>
<proteinExistence type="predicted"/>
<accession>A0AAE0SQL6</accession>
<dbReference type="InterPro" id="IPR016187">
    <property type="entry name" value="CTDL_fold"/>
</dbReference>
<evidence type="ECO:0000259" key="1">
    <source>
        <dbReference type="PROSITE" id="PS50041"/>
    </source>
</evidence>
<evidence type="ECO:0000313" key="3">
    <source>
        <dbReference type="Proteomes" id="UP001195483"/>
    </source>
</evidence>
<dbReference type="InterPro" id="IPR001304">
    <property type="entry name" value="C-type_lectin-like"/>
</dbReference>
<dbReference type="CDD" id="cd00037">
    <property type="entry name" value="CLECT"/>
    <property type="match status" value="2"/>
</dbReference>
<dbReference type="Proteomes" id="UP001195483">
    <property type="component" value="Unassembled WGS sequence"/>
</dbReference>
<sequence length="543" mass="61366">MAKWFFSIFRTPDSSRHHVFHRGSSVMEIIHIPTPIACQYMERNIYGDNSDGVPLGCDLGWVNDDNNNCYYIQNIKRVTWSEANEECNRMKSMRLRIEDSNELKWFLSYVNKVPSDGYWTDLNDLPPDGSSMQGNSHWRWGSNEFPVDNLILWNISPQNDGISNCAGVNIQGKIEDTDCKSRQSYICEAPMVDGGCVGKGWLNSDIKCYWIANVTQPQEMISWDQARQRCNTLAKAAGFTGGDLLSINGNNDTTFLTGVLPYLTVSSKLHWIGLKYMQNTWQLVNGQPINNNYISWVAEPDNVGGIESCAMIRMNGNFSDQNCNSNHNFICKKPQNVAYEITNMGCGLWNRAGKKCYKFFDAPPNTWSDARDFCQAVDGDLLKVENKDEKAWITTQMMAKTRQYWVGLNDRAVEGTYVWADGMSSQSILIPWNQEPNDYSGQEDCGVIYHNGGYNDANCASQAAFICELGNQATCPMSWISRTTPNGLDCYYISDYKNSSMLRTWSEALDFCVSQAPDLTALPSLLAVDDADEKEQMGMFHLL</sequence>
<reference evidence="2" key="1">
    <citation type="journal article" date="2021" name="Genome Biol. Evol.">
        <title>A High-Quality Reference Genome for a Parasitic Bivalve with Doubly Uniparental Inheritance (Bivalvia: Unionida).</title>
        <authorList>
            <person name="Smith C.H."/>
        </authorList>
    </citation>
    <scope>NUCLEOTIDE SEQUENCE</scope>
    <source>
        <strain evidence="2">CHS0354</strain>
    </source>
</reference>
<name>A0AAE0SQL6_9BIVA</name>
<keyword evidence="3" id="KW-1185">Reference proteome</keyword>